<dbReference type="Gene3D" id="3.30.700.10">
    <property type="entry name" value="Glycoprotein, Type 4 Pilin"/>
    <property type="match status" value="1"/>
</dbReference>
<evidence type="ECO:0000313" key="2">
    <source>
        <dbReference type="EMBL" id="SVC02332.1"/>
    </source>
</evidence>
<dbReference type="Pfam" id="PF07963">
    <property type="entry name" value="N_methyl"/>
    <property type="match status" value="1"/>
</dbReference>
<dbReference type="EMBL" id="UINC01069166">
    <property type="protein sequence ID" value="SVC02332.1"/>
    <property type="molecule type" value="Genomic_DNA"/>
</dbReference>
<dbReference type="InterPro" id="IPR012902">
    <property type="entry name" value="N_methyl_site"/>
</dbReference>
<protein>
    <recommendedName>
        <fullName evidence="3">Type II secretion system protein GspG C-terminal domain-containing protein</fullName>
    </recommendedName>
</protein>
<name>A0A382ISZ1_9ZZZZ</name>
<dbReference type="InterPro" id="IPR045584">
    <property type="entry name" value="Pilin-like"/>
</dbReference>
<sequence>MGSSSYNQTRIRRRGFTLVEVLVTIGIIGTLAALLLPALSRGKAKAHRIKCLNNLSTIGKALTI</sequence>
<feature type="transmembrane region" description="Helical" evidence="1">
    <location>
        <begin position="15"/>
        <end position="39"/>
    </location>
</feature>
<keyword evidence="1" id="KW-0812">Transmembrane</keyword>
<evidence type="ECO:0000256" key="1">
    <source>
        <dbReference type="SAM" id="Phobius"/>
    </source>
</evidence>
<organism evidence="2">
    <name type="scientific">marine metagenome</name>
    <dbReference type="NCBI Taxonomy" id="408172"/>
    <lineage>
        <taxon>unclassified sequences</taxon>
        <taxon>metagenomes</taxon>
        <taxon>ecological metagenomes</taxon>
    </lineage>
</organism>
<gene>
    <name evidence="2" type="ORF">METZ01_LOCUS255186</name>
</gene>
<dbReference type="PROSITE" id="PS00409">
    <property type="entry name" value="PROKAR_NTER_METHYL"/>
    <property type="match status" value="1"/>
</dbReference>
<dbReference type="NCBIfam" id="TIGR02532">
    <property type="entry name" value="IV_pilin_GFxxxE"/>
    <property type="match status" value="1"/>
</dbReference>
<dbReference type="PANTHER" id="PTHR30093">
    <property type="entry name" value="GENERAL SECRETION PATHWAY PROTEIN G"/>
    <property type="match status" value="1"/>
</dbReference>
<feature type="non-terminal residue" evidence="2">
    <location>
        <position position="64"/>
    </location>
</feature>
<dbReference type="PANTHER" id="PTHR30093:SF2">
    <property type="entry name" value="TYPE II SECRETION SYSTEM PROTEIN H"/>
    <property type="match status" value="1"/>
</dbReference>
<keyword evidence="1" id="KW-1133">Transmembrane helix</keyword>
<proteinExistence type="predicted"/>
<accession>A0A382ISZ1</accession>
<dbReference type="SUPFAM" id="SSF54523">
    <property type="entry name" value="Pili subunits"/>
    <property type="match status" value="1"/>
</dbReference>
<dbReference type="AlphaFoldDB" id="A0A382ISZ1"/>
<keyword evidence="1" id="KW-0472">Membrane</keyword>
<evidence type="ECO:0008006" key="3">
    <source>
        <dbReference type="Google" id="ProtNLM"/>
    </source>
</evidence>
<reference evidence="2" key="1">
    <citation type="submission" date="2018-05" db="EMBL/GenBank/DDBJ databases">
        <authorList>
            <person name="Lanie J.A."/>
            <person name="Ng W.-L."/>
            <person name="Kazmierczak K.M."/>
            <person name="Andrzejewski T.M."/>
            <person name="Davidsen T.M."/>
            <person name="Wayne K.J."/>
            <person name="Tettelin H."/>
            <person name="Glass J.I."/>
            <person name="Rusch D."/>
            <person name="Podicherti R."/>
            <person name="Tsui H.-C.T."/>
            <person name="Winkler M.E."/>
        </authorList>
    </citation>
    <scope>NUCLEOTIDE SEQUENCE</scope>
</reference>